<name>B8CBG8_THAPS</name>
<dbReference type="EMBL" id="CM000648">
    <property type="protein sequence ID" value="EED89125.1"/>
    <property type="molecule type" value="Genomic_DNA"/>
</dbReference>
<protein>
    <submittedName>
        <fullName evidence="1">Uncharacterized protein</fullName>
    </submittedName>
</protein>
<gene>
    <name evidence="1" type="ORF">THAPSDRAFT_9489</name>
</gene>
<dbReference type="Proteomes" id="UP000001449">
    <property type="component" value="Chromosome 13"/>
</dbReference>
<dbReference type="InParanoid" id="B8CBG8"/>
<evidence type="ECO:0000313" key="2">
    <source>
        <dbReference type="Proteomes" id="UP000001449"/>
    </source>
</evidence>
<dbReference type="PaxDb" id="35128-Thaps9489"/>
<sequence>MKKSDTDTTCSLSERFYDADSCCDRSEYYDATSYDLGASSLYQDCKEDTVNDPTFWAGKDIPRQIIVKKQAVPPNCYYLDVSEMISELLPFEDFPLERDEEGNAFFEIEDLNTIGDDACLRTMLDIMVEGALGLANDDDGSREITWLPESDTKKRIERLGCEGGRLLDDEILKYTASMRGELQMLKTMGIVDMMAVDLRDLLLDFTLALTHSRPLDNDAGFVIVSRSVKRSLNEQIHSFYSVSILKAIGYQTELTNIAQMEASLPIPKFLMHRVALKGATDFFENVRSLRPN</sequence>
<accession>B8CBG8</accession>
<reference evidence="1 2" key="1">
    <citation type="journal article" date="2004" name="Science">
        <title>The genome of the diatom Thalassiosira pseudonana: ecology, evolution, and metabolism.</title>
        <authorList>
            <person name="Armbrust E.V."/>
            <person name="Berges J.A."/>
            <person name="Bowler C."/>
            <person name="Green B.R."/>
            <person name="Martinez D."/>
            <person name="Putnam N.H."/>
            <person name="Zhou S."/>
            <person name="Allen A.E."/>
            <person name="Apt K.E."/>
            <person name="Bechner M."/>
            <person name="Brzezinski M.A."/>
            <person name="Chaal B.K."/>
            <person name="Chiovitti A."/>
            <person name="Davis A.K."/>
            <person name="Demarest M.S."/>
            <person name="Detter J.C."/>
            <person name="Glavina T."/>
            <person name="Goodstein D."/>
            <person name="Hadi M.Z."/>
            <person name="Hellsten U."/>
            <person name="Hildebrand M."/>
            <person name="Jenkins B.D."/>
            <person name="Jurka J."/>
            <person name="Kapitonov V.V."/>
            <person name="Kroger N."/>
            <person name="Lau W.W."/>
            <person name="Lane T.W."/>
            <person name="Larimer F.W."/>
            <person name="Lippmeier J.C."/>
            <person name="Lucas S."/>
            <person name="Medina M."/>
            <person name="Montsant A."/>
            <person name="Obornik M."/>
            <person name="Parker M.S."/>
            <person name="Palenik B."/>
            <person name="Pazour G.J."/>
            <person name="Richardson P.M."/>
            <person name="Rynearson T.A."/>
            <person name="Saito M.A."/>
            <person name="Schwartz D.C."/>
            <person name="Thamatrakoln K."/>
            <person name="Valentin K."/>
            <person name="Vardi A."/>
            <person name="Wilkerson F.P."/>
            <person name="Rokhsar D.S."/>
        </authorList>
    </citation>
    <scope>NUCLEOTIDE SEQUENCE [LARGE SCALE GENOMIC DNA]</scope>
    <source>
        <strain evidence="1 2">CCMP1335</strain>
    </source>
</reference>
<keyword evidence="2" id="KW-1185">Reference proteome</keyword>
<proteinExistence type="predicted"/>
<dbReference type="RefSeq" id="XP_002293389.1">
    <property type="nucleotide sequence ID" value="XM_002293353.1"/>
</dbReference>
<organism evidence="1 2">
    <name type="scientific">Thalassiosira pseudonana</name>
    <name type="common">Marine diatom</name>
    <name type="synonym">Cyclotella nana</name>
    <dbReference type="NCBI Taxonomy" id="35128"/>
    <lineage>
        <taxon>Eukaryota</taxon>
        <taxon>Sar</taxon>
        <taxon>Stramenopiles</taxon>
        <taxon>Ochrophyta</taxon>
        <taxon>Bacillariophyta</taxon>
        <taxon>Coscinodiscophyceae</taxon>
        <taxon>Thalassiosirophycidae</taxon>
        <taxon>Thalassiosirales</taxon>
        <taxon>Thalassiosiraceae</taxon>
        <taxon>Thalassiosira</taxon>
    </lineage>
</organism>
<reference evidence="1 2" key="2">
    <citation type="journal article" date="2008" name="Nature">
        <title>The Phaeodactylum genome reveals the evolutionary history of diatom genomes.</title>
        <authorList>
            <person name="Bowler C."/>
            <person name="Allen A.E."/>
            <person name="Badger J.H."/>
            <person name="Grimwood J."/>
            <person name="Jabbari K."/>
            <person name="Kuo A."/>
            <person name="Maheswari U."/>
            <person name="Martens C."/>
            <person name="Maumus F."/>
            <person name="Otillar R.P."/>
            <person name="Rayko E."/>
            <person name="Salamov A."/>
            <person name="Vandepoele K."/>
            <person name="Beszteri B."/>
            <person name="Gruber A."/>
            <person name="Heijde M."/>
            <person name="Katinka M."/>
            <person name="Mock T."/>
            <person name="Valentin K."/>
            <person name="Verret F."/>
            <person name="Berges J.A."/>
            <person name="Brownlee C."/>
            <person name="Cadoret J.P."/>
            <person name="Chiovitti A."/>
            <person name="Choi C.J."/>
            <person name="Coesel S."/>
            <person name="De Martino A."/>
            <person name="Detter J.C."/>
            <person name="Durkin C."/>
            <person name="Falciatore A."/>
            <person name="Fournet J."/>
            <person name="Haruta M."/>
            <person name="Huysman M.J."/>
            <person name="Jenkins B.D."/>
            <person name="Jiroutova K."/>
            <person name="Jorgensen R.E."/>
            <person name="Joubert Y."/>
            <person name="Kaplan A."/>
            <person name="Kroger N."/>
            <person name="Kroth P.G."/>
            <person name="La Roche J."/>
            <person name="Lindquist E."/>
            <person name="Lommer M."/>
            <person name="Martin-Jezequel V."/>
            <person name="Lopez P.J."/>
            <person name="Lucas S."/>
            <person name="Mangogna M."/>
            <person name="McGinnis K."/>
            <person name="Medlin L.K."/>
            <person name="Montsant A."/>
            <person name="Oudot-Le Secq M.P."/>
            <person name="Napoli C."/>
            <person name="Obornik M."/>
            <person name="Parker M.S."/>
            <person name="Petit J.L."/>
            <person name="Porcel B.M."/>
            <person name="Poulsen N."/>
            <person name="Robison M."/>
            <person name="Rychlewski L."/>
            <person name="Rynearson T.A."/>
            <person name="Schmutz J."/>
            <person name="Shapiro H."/>
            <person name="Siaut M."/>
            <person name="Stanley M."/>
            <person name="Sussman M.R."/>
            <person name="Taylor A.R."/>
            <person name="Vardi A."/>
            <person name="von Dassow P."/>
            <person name="Vyverman W."/>
            <person name="Willis A."/>
            <person name="Wyrwicz L.S."/>
            <person name="Rokhsar D.S."/>
            <person name="Weissenbach J."/>
            <person name="Armbrust E.V."/>
            <person name="Green B.R."/>
            <person name="Van de Peer Y."/>
            <person name="Grigoriev I.V."/>
        </authorList>
    </citation>
    <scope>NUCLEOTIDE SEQUENCE [LARGE SCALE GENOMIC DNA]</scope>
    <source>
        <strain evidence="1 2">CCMP1335</strain>
    </source>
</reference>
<dbReference type="KEGG" id="tps:THAPSDRAFT_9489"/>
<dbReference type="AlphaFoldDB" id="B8CBG8"/>
<dbReference type="HOGENOM" id="CLU_954693_0_0_1"/>
<evidence type="ECO:0000313" key="1">
    <source>
        <dbReference type="EMBL" id="EED89125.1"/>
    </source>
</evidence>
<dbReference type="GeneID" id="7447826"/>